<evidence type="ECO:0000256" key="1">
    <source>
        <dbReference type="ARBA" id="ARBA00006484"/>
    </source>
</evidence>
<dbReference type="SUPFAM" id="SSF51735">
    <property type="entry name" value="NAD(P)-binding Rossmann-fold domains"/>
    <property type="match status" value="1"/>
</dbReference>
<keyword evidence="4" id="KW-1185">Reference proteome</keyword>
<dbReference type="Gene3D" id="3.40.50.720">
    <property type="entry name" value="NAD(P)-binding Rossmann-like Domain"/>
    <property type="match status" value="1"/>
</dbReference>
<dbReference type="InterPro" id="IPR002347">
    <property type="entry name" value="SDR_fam"/>
</dbReference>
<evidence type="ECO:0000313" key="4">
    <source>
        <dbReference type="Proteomes" id="UP000593565"/>
    </source>
</evidence>
<sequence>MASQVSGYGVRINALCPSFVRTALIDSFNQEEKTGQFHSLVPLTQSLMEKFPMIEVEQVAKAFLYLVKDESVNGAALVVRNEGAGYAKFPTDVETTPISL</sequence>
<reference evidence="3 4" key="1">
    <citation type="submission" date="2020-02" db="EMBL/GenBank/DDBJ databases">
        <title>A chromosome-scale genome assembly of the black bullhead catfish (Ameiurus melas).</title>
        <authorList>
            <person name="Wen M."/>
            <person name="Zham M."/>
            <person name="Cabau C."/>
            <person name="Klopp C."/>
            <person name="Donnadieu C."/>
            <person name="Roques C."/>
            <person name="Bouchez O."/>
            <person name="Lampietro C."/>
            <person name="Jouanno E."/>
            <person name="Herpin A."/>
            <person name="Louis A."/>
            <person name="Berthelot C."/>
            <person name="Parey E."/>
            <person name="Roest-Crollius H."/>
            <person name="Braasch I."/>
            <person name="Postlethwait J."/>
            <person name="Robinson-Rechavi M."/>
            <person name="Echchiki A."/>
            <person name="Begum T."/>
            <person name="Montfort J."/>
            <person name="Schartl M."/>
            <person name="Bobe J."/>
            <person name="Guiguen Y."/>
        </authorList>
    </citation>
    <scope>NUCLEOTIDE SEQUENCE [LARGE SCALE GENOMIC DNA]</scope>
    <source>
        <strain evidence="3">M_S1</strain>
        <tissue evidence="3">Blood</tissue>
    </source>
</reference>
<protein>
    <submittedName>
        <fullName evidence="3">Uncharacterized protein</fullName>
    </submittedName>
</protein>
<dbReference type="GO" id="GO:0005737">
    <property type="term" value="C:cytoplasm"/>
    <property type="evidence" value="ECO:0007669"/>
    <property type="project" value="TreeGrafter"/>
</dbReference>
<organism evidence="3 4">
    <name type="scientific">Ameiurus melas</name>
    <name type="common">Black bullhead</name>
    <name type="synonym">Silurus melas</name>
    <dbReference type="NCBI Taxonomy" id="219545"/>
    <lineage>
        <taxon>Eukaryota</taxon>
        <taxon>Metazoa</taxon>
        <taxon>Chordata</taxon>
        <taxon>Craniata</taxon>
        <taxon>Vertebrata</taxon>
        <taxon>Euteleostomi</taxon>
        <taxon>Actinopterygii</taxon>
        <taxon>Neopterygii</taxon>
        <taxon>Teleostei</taxon>
        <taxon>Ostariophysi</taxon>
        <taxon>Siluriformes</taxon>
        <taxon>Ictaluridae</taxon>
        <taxon>Ameiurus</taxon>
    </lineage>
</organism>
<dbReference type="InterPro" id="IPR036291">
    <property type="entry name" value="NAD(P)-bd_dom_sf"/>
</dbReference>
<comment type="caution">
    <text evidence="3">The sequence shown here is derived from an EMBL/GenBank/DDBJ whole genome shotgun (WGS) entry which is preliminary data.</text>
</comment>
<dbReference type="PANTHER" id="PTHR44229">
    <property type="entry name" value="15-HYDROXYPROSTAGLANDIN DEHYDROGENASE [NAD(+)]"/>
    <property type="match status" value="1"/>
</dbReference>
<comment type="similarity">
    <text evidence="1">Belongs to the short-chain dehydrogenases/reductases (SDR) family.</text>
</comment>
<dbReference type="PANTHER" id="PTHR44229:SF5">
    <property type="entry name" value="15-HYDROXYPROSTAGLANDIN DEHYDROGENASE [NAD(+)]"/>
    <property type="match status" value="1"/>
</dbReference>
<dbReference type="GO" id="GO:0016616">
    <property type="term" value="F:oxidoreductase activity, acting on the CH-OH group of donors, NAD or NADP as acceptor"/>
    <property type="evidence" value="ECO:0007669"/>
    <property type="project" value="TreeGrafter"/>
</dbReference>
<evidence type="ECO:0000256" key="2">
    <source>
        <dbReference type="ARBA" id="ARBA00023002"/>
    </source>
</evidence>
<evidence type="ECO:0000313" key="3">
    <source>
        <dbReference type="EMBL" id="KAF4077236.1"/>
    </source>
</evidence>
<gene>
    <name evidence="3" type="ORF">AMELA_G00205690</name>
</gene>
<dbReference type="Proteomes" id="UP000593565">
    <property type="component" value="Unassembled WGS sequence"/>
</dbReference>
<dbReference type="Pfam" id="PF13561">
    <property type="entry name" value="adh_short_C2"/>
    <property type="match status" value="1"/>
</dbReference>
<name>A0A7J6A3C3_AMEME</name>
<dbReference type="EMBL" id="JAAGNN010000018">
    <property type="protein sequence ID" value="KAF4077236.1"/>
    <property type="molecule type" value="Genomic_DNA"/>
</dbReference>
<proteinExistence type="inferred from homology"/>
<dbReference type="AlphaFoldDB" id="A0A7J6A3C3"/>
<keyword evidence="2" id="KW-0560">Oxidoreductase</keyword>
<accession>A0A7J6A3C3</accession>